<feature type="region of interest" description="Disordered" evidence="1">
    <location>
        <begin position="47"/>
        <end position="66"/>
    </location>
</feature>
<dbReference type="Proteomes" id="UP001620626">
    <property type="component" value="Unassembled WGS sequence"/>
</dbReference>
<feature type="compositionally biased region" description="Basic and acidic residues" evidence="1">
    <location>
        <begin position="632"/>
        <end position="649"/>
    </location>
</feature>
<feature type="domain" description="C2H2-type" evidence="2">
    <location>
        <begin position="587"/>
        <end position="610"/>
    </location>
</feature>
<feature type="domain" description="C2H2-type" evidence="2">
    <location>
        <begin position="560"/>
        <end position="583"/>
    </location>
</feature>
<evidence type="ECO:0000313" key="4">
    <source>
        <dbReference type="Proteomes" id="UP001620626"/>
    </source>
</evidence>
<dbReference type="InterPro" id="IPR013087">
    <property type="entry name" value="Znf_C2H2_type"/>
</dbReference>
<feature type="region of interest" description="Disordered" evidence="1">
    <location>
        <begin position="628"/>
        <end position="649"/>
    </location>
</feature>
<keyword evidence="4" id="KW-1185">Reference proteome</keyword>
<proteinExistence type="predicted"/>
<reference evidence="3 4" key="1">
    <citation type="submission" date="2024-10" db="EMBL/GenBank/DDBJ databases">
        <authorList>
            <person name="Kim D."/>
        </authorList>
    </citation>
    <scope>NUCLEOTIDE SEQUENCE [LARGE SCALE GENOMIC DNA]</scope>
    <source>
        <strain evidence="3">BH-2024</strain>
    </source>
</reference>
<evidence type="ECO:0000256" key="1">
    <source>
        <dbReference type="SAM" id="MobiDB-lite"/>
    </source>
</evidence>
<dbReference type="EMBL" id="JBICBT010001050">
    <property type="protein sequence ID" value="KAL3086050.1"/>
    <property type="molecule type" value="Genomic_DNA"/>
</dbReference>
<dbReference type="SMART" id="SM00355">
    <property type="entry name" value="ZnF_C2H2"/>
    <property type="match status" value="2"/>
</dbReference>
<organism evidence="3 4">
    <name type="scientific">Heterodera trifolii</name>
    <dbReference type="NCBI Taxonomy" id="157864"/>
    <lineage>
        <taxon>Eukaryota</taxon>
        <taxon>Metazoa</taxon>
        <taxon>Ecdysozoa</taxon>
        <taxon>Nematoda</taxon>
        <taxon>Chromadorea</taxon>
        <taxon>Rhabditida</taxon>
        <taxon>Tylenchina</taxon>
        <taxon>Tylenchomorpha</taxon>
        <taxon>Tylenchoidea</taxon>
        <taxon>Heteroderidae</taxon>
        <taxon>Heteroderinae</taxon>
        <taxon>Heterodera</taxon>
    </lineage>
</organism>
<accession>A0ABD2J5M1</accession>
<protein>
    <recommendedName>
        <fullName evidence="2">C2H2-type domain-containing protein</fullName>
    </recommendedName>
</protein>
<dbReference type="AlphaFoldDB" id="A0ABD2J5M1"/>
<evidence type="ECO:0000259" key="2">
    <source>
        <dbReference type="SMART" id="SM00355"/>
    </source>
</evidence>
<feature type="region of interest" description="Disordered" evidence="1">
    <location>
        <begin position="358"/>
        <end position="423"/>
    </location>
</feature>
<comment type="caution">
    <text evidence="3">The sequence shown here is derived from an EMBL/GenBank/DDBJ whole genome shotgun (WGS) entry which is preliminary data.</text>
</comment>
<gene>
    <name evidence="3" type="ORF">niasHT_030474</name>
</gene>
<evidence type="ECO:0000313" key="3">
    <source>
        <dbReference type="EMBL" id="KAL3086050.1"/>
    </source>
</evidence>
<sequence>MLIISQSFGCVSQIPSELAILPHPPKILKQNWSNFGIPFLAFNSTQNSVMPSPTPPKTLQQNNGTSSVSPTILSSLMHFLQHNKALWGCSAPNSMPTFAGATAAQPQQMTAMGVNDNLHTNCAKNSHHNEMVNDLQQNANGGMDMTTGTSALFAKTVDSLHNFLSPNVVLLPVAFHSLADEQHIQLLGMPQTVIPIAIHPEMQKQFAVRPLLIDQTMAVSHPPQQKQNGRHSGGGTVPKHIGIGRLPTEDNGTTSGGHPPHQLDDAEDMHQFQLPLAFRSSLVHPPTTTAQNAQHHQLLQQPQHNATIPSMECVSVIHPKREQQFSASVDQFVDCDDDQFKTEPLDLSLSSARIKANENGTMGGNGATITGGIQRKKRTTNKRQMAEEMCETTATGRKAMRKATPTEAEQKRTSPPSAVGISLPPSVVPPSGTFFTPLASPSSAVSVVPSVVVSSKGPSSACATVTLPVLSPAVDSASRKRFLCDLCGDVSFLAMETLIGHKKYYCRNRLRPDDTSNSSPGANRTAPNGQLAEAAHASLGLKSIANSSSSSPPPASPPLVQCPHCPFQTATNALLGHHQKQQHSLPVVCAECGYRAFTVRGLRTHARLSHIGATSVVAEQITPNKKTMAKGNETKNENATTERLKGTDE</sequence>
<name>A0ABD2J5M1_9BILA</name>
<dbReference type="Gene3D" id="3.30.160.60">
    <property type="entry name" value="Classic Zinc Finger"/>
    <property type="match status" value="1"/>
</dbReference>